<proteinExistence type="predicted"/>
<keyword evidence="1" id="KW-1185">Reference proteome</keyword>
<organism evidence="1 2">
    <name type="scientific">Parascaris equorum</name>
    <name type="common">Equine roundworm</name>
    <dbReference type="NCBI Taxonomy" id="6256"/>
    <lineage>
        <taxon>Eukaryota</taxon>
        <taxon>Metazoa</taxon>
        <taxon>Ecdysozoa</taxon>
        <taxon>Nematoda</taxon>
        <taxon>Chromadorea</taxon>
        <taxon>Rhabditida</taxon>
        <taxon>Spirurina</taxon>
        <taxon>Ascaridomorpha</taxon>
        <taxon>Ascaridoidea</taxon>
        <taxon>Ascarididae</taxon>
        <taxon>Parascaris</taxon>
    </lineage>
</organism>
<dbReference type="Proteomes" id="UP000887564">
    <property type="component" value="Unplaced"/>
</dbReference>
<evidence type="ECO:0000313" key="1">
    <source>
        <dbReference type="Proteomes" id="UP000887564"/>
    </source>
</evidence>
<protein>
    <submittedName>
        <fullName evidence="2">Uncharacterized protein</fullName>
    </submittedName>
</protein>
<dbReference type="WBParaSite" id="PEQ_0000406401-mRNA-1">
    <property type="protein sequence ID" value="PEQ_0000406401-mRNA-1"/>
    <property type="gene ID" value="PEQ_0000406401"/>
</dbReference>
<dbReference type="AlphaFoldDB" id="A0A914RQ57"/>
<evidence type="ECO:0000313" key="2">
    <source>
        <dbReference type="WBParaSite" id="PEQ_0000406401-mRNA-1"/>
    </source>
</evidence>
<reference evidence="2" key="1">
    <citation type="submission" date="2022-11" db="UniProtKB">
        <authorList>
            <consortium name="WormBaseParasite"/>
        </authorList>
    </citation>
    <scope>IDENTIFICATION</scope>
</reference>
<accession>A0A914RQ57</accession>
<name>A0A914RQ57_PAREQ</name>
<sequence>MESGDRVRPNLETLLRNAVHAFPYHQSLFFQMLVKAIAQTKFVLCGAANSTKRCRGCKVLIARISFNFLLAISSPLGNV</sequence>